<dbReference type="Gene3D" id="1.20.58.320">
    <property type="entry name" value="TPR-like"/>
    <property type="match status" value="1"/>
</dbReference>
<evidence type="ECO:0008006" key="2">
    <source>
        <dbReference type="Google" id="ProtNLM"/>
    </source>
</evidence>
<reference evidence="1" key="1">
    <citation type="submission" date="2016-10" db="EMBL/GenBank/DDBJ databases">
        <title>Sequence of Gallionella enrichment culture.</title>
        <authorList>
            <person name="Poehlein A."/>
            <person name="Muehling M."/>
            <person name="Daniel R."/>
        </authorList>
    </citation>
    <scope>NUCLEOTIDE SEQUENCE</scope>
</reference>
<gene>
    <name evidence="1" type="ORF">GALL_407730</name>
</gene>
<dbReference type="Gene3D" id="1.25.40.10">
    <property type="entry name" value="Tetratricopeptide repeat domain"/>
    <property type="match status" value="1"/>
</dbReference>
<sequence length="209" mass="23295">MMPEPNEPRTEEARALLLDWFGAAPQDAAATMESRHGLWFGKSPEVDADLRQRYLPLVRETRRGACASWAASPRGALALLVLLDQLPRNIFRGSAEAFASDAQALRLALAVVDAGDDARLWPIERVFVYLPLEHAEDLAVQQRAVALFTTLRDAMPTEQRQPFDGFLDYAVRHRDVIARFGRFPHRNAALGRASSEAEQAYLRQPGAGF</sequence>
<dbReference type="InterPro" id="IPR010323">
    <property type="entry name" value="DUF924"/>
</dbReference>
<dbReference type="Pfam" id="PF06041">
    <property type="entry name" value="DUF924"/>
    <property type="match status" value="1"/>
</dbReference>
<accession>A0A1J5QJ58</accession>
<dbReference type="SUPFAM" id="SSF48452">
    <property type="entry name" value="TPR-like"/>
    <property type="match status" value="1"/>
</dbReference>
<proteinExistence type="predicted"/>
<dbReference type="AlphaFoldDB" id="A0A1J5QJ58"/>
<organism evidence="1">
    <name type="scientific">mine drainage metagenome</name>
    <dbReference type="NCBI Taxonomy" id="410659"/>
    <lineage>
        <taxon>unclassified sequences</taxon>
        <taxon>metagenomes</taxon>
        <taxon>ecological metagenomes</taxon>
    </lineage>
</organism>
<comment type="caution">
    <text evidence="1">The sequence shown here is derived from an EMBL/GenBank/DDBJ whole genome shotgun (WGS) entry which is preliminary data.</text>
</comment>
<dbReference type="EMBL" id="MLJW01001592">
    <property type="protein sequence ID" value="OIQ77539.1"/>
    <property type="molecule type" value="Genomic_DNA"/>
</dbReference>
<dbReference type="InterPro" id="IPR011990">
    <property type="entry name" value="TPR-like_helical_dom_sf"/>
</dbReference>
<protein>
    <recommendedName>
        <fullName evidence="2">DUF924 domain-containing protein</fullName>
    </recommendedName>
</protein>
<name>A0A1J5QJ58_9ZZZZ</name>
<evidence type="ECO:0000313" key="1">
    <source>
        <dbReference type="EMBL" id="OIQ77539.1"/>
    </source>
</evidence>